<evidence type="ECO:0000313" key="1">
    <source>
        <dbReference type="EMBL" id="VTQ96136.1"/>
    </source>
</evidence>
<organism evidence="1 2">
    <name type="scientific">Hathewaya histolytica</name>
    <name type="common">Clostridium histolyticum</name>
    <dbReference type="NCBI Taxonomy" id="1498"/>
    <lineage>
        <taxon>Bacteria</taxon>
        <taxon>Bacillati</taxon>
        <taxon>Bacillota</taxon>
        <taxon>Clostridia</taxon>
        <taxon>Eubacteriales</taxon>
        <taxon>Clostridiaceae</taxon>
        <taxon>Hathewaya</taxon>
    </lineage>
</organism>
<dbReference type="KEGG" id="hhw:NCTC503_02643"/>
<dbReference type="AlphaFoldDB" id="A0A4U9RWP8"/>
<reference evidence="1 2" key="1">
    <citation type="submission" date="2019-05" db="EMBL/GenBank/DDBJ databases">
        <authorList>
            <consortium name="Pathogen Informatics"/>
        </authorList>
    </citation>
    <scope>NUCLEOTIDE SEQUENCE [LARGE SCALE GENOMIC DNA]</scope>
    <source>
        <strain evidence="1 2">NCTC503</strain>
    </source>
</reference>
<proteinExistence type="predicted"/>
<evidence type="ECO:0000313" key="2">
    <source>
        <dbReference type="Proteomes" id="UP000308489"/>
    </source>
</evidence>
<keyword evidence="2" id="KW-1185">Reference proteome</keyword>
<name>A0A4U9RWP8_HATHI</name>
<dbReference type="Proteomes" id="UP000308489">
    <property type="component" value="Chromosome 1"/>
</dbReference>
<accession>A0A4U9RWP8</accession>
<sequence length="32" mass="3799">MKRILCVGVIRKGKMTIKTCDEKEIEKYVQEK</sequence>
<dbReference type="EMBL" id="LR590481">
    <property type="protein sequence ID" value="VTQ96136.1"/>
    <property type="molecule type" value="Genomic_DNA"/>
</dbReference>
<gene>
    <name evidence="1" type="ORF">NCTC503_02643</name>
</gene>
<protein>
    <submittedName>
        <fullName evidence="1">Uncharacterized protein</fullName>
    </submittedName>
</protein>